<sequence>MEHGGRLPQMLPAPSSAATICTQPLRQFPCNFTAHLAGRERGEGAKRRGKHDTAHYCVSLSENWLGTQRGRPAPDAPMPEAATGYKGPVKGLPFLNCGVTVGRIRHFEDLTECSREDYVGYRSDTGTVNRTGVEIKNWSEFRNQIIQQIAVNETAKYQQTAKRHLTPVAGSQLVISGVLLGNQSDAVRCPYLYARDG</sequence>
<dbReference type="AlphaFoldDB" id="A0A4C1XM74"/>
<reference evidence="1 2" key="1">
    <citation type="journal article" date="2019" name="Commun. Biol.">
        <title>The bagworm genome reveals a unique fibroin gene that provides high tensile strength.</title>
        <authorList>
            <person name="Kono N."/>
            <person name="Nakamura H."/>
            <person name="Ohtoshi R."/>
            <person name="Tomita M."/>
            <person name="Numata K."/>
            <person name="Arakawa K."/>
        </authorList>
    </citation>
    <scope>NUCLEOTIDE SEQUENCE [LARGE SCALE GENOMIC DNA]</scope>
</reference>
<organism evidence="1 2">
    <name type="scientific">Eumeta variegata</name>
    <name type="common">Bagworm moth</name>
    <name type="synonym">Eumeta japonica</name>
    <dbReference type="NCBI Taxonomy" id="151549"/>
    <lineage>
        <taxon>Eukaryota</taxon>
        <taxon>Metazoa</taxon>
        <taxon>Ecdysozoa</taxon>
        <taxon>Arthropoda</taxon>
        <taxon>Hexapoda</taxon>
        <taxon>Insecta</taxon>
        <taxon>Pterygota</taxon>
        <taxon>Neoptera</taxon>
        <taxon>Endopterygota</taxon>
        <taxon>Lepidoptera</taxon>
        <taxon>Glossata</taxon>
        <taxon>Ditrysia</taxon>
        <taxon>Tineoidea</taxon>
        <taxon>Psychidae</taxon>
        <taxon>Oiketicinae</taxon>
        <taxon>Eumeta</taxon>
    </lineage>
</organism>
<dbReference type="EMBL" id="BGZK01000892">
    <property type="protein sequence ID" value="GBP64233.1"/>
    <property type="molecule type" value="Genomic_DNA"/>
</dbReference>
<name>A0A4C1XM74_EUMVA</name>
<protein>
    <submittedName>
        <fullName evidence="1">Uncharacterized protein</fullName>
    </submittedName>
</protein>
<comment type="caution">
    <text evidence="1">The sequence shown here is derived from an EMBL/GenBank/DDBJ whole genome shotgun (WGS) entry which is preliminary data.</text>
</comment>
<proteinExistence type="predicted"/>
<gene>
    <name evidence="1" type="ORF">EVAR_21550_1</name>
</gene>
<evidence type="ECO:0000313" key="1">
    <source>
        <dbReference type="EMBL" id="GBP64233.1"/>
    </source>
</evidence>
<evidence type="ECO:0000313" key="2">
    <source>
        <dbReference type="Proteomes" id="UP000299102"/>
    </source>
</evidence>
<dbReference type="Proteomes" id="UP000299102">
    <property type="component" value="Unassembled WGS sequence"/>
</dbReference>
<accession>A0A4C1XM74</accession>
<keyword evidence="2" id="KW-1185">Reference proteome</keyword>